<dbReference type="Proteomes" id="UP000680656">
    <property type="component" value="Chromosome"/>
</dbReference>
<evidence type="ECO:0000313" key="4">
    <source>
        <dbReference type="Proteomes" id="UP000680656"/>
    </source>
</evidence>
<dbReference type="InterPro" id="IPR021338">
    <property type="entry name" value="DUF2953"/>
</dbReference>
<keyword evidence="4" id="KW-1185">Reference proteome</keyword>
<gene>
    <name evidence="3" type="ORF">KHC33_06475</name>
</gene>
<dbReference type="RefSeq" id="WP_214420906.1">
    <property type="nucleotide sequence ID" value="NZ_CP075546.1"/>
</dbReference>
<accession>A0A8E7EIH2</accession>
<dbReference type="AlphaFoldDB" id="A0A8E7EIH2"/>
<evidence type="ECO:0000313" key="3">
    <source>
        <dbReference type="EMBL" id="QVV90132.1"/>
    </source>
</evidence>
<keyword evidence="2" id="KW-0472">Membrane</keyword>
<dbReference type="Pfam" id="PF11167">
    <property type="entry name" value="DUF2953"/>
    <property type="match status" value="1"/>
</dbReference>
<dbReference type="KEGG" id="mrtj:KHC33_06475"/>
<proteinExistence type="predicted"/>
<feature type="transmembrane region" description="Helical" evidence="2">
    <location>
        <begin position="6"/>
        <end position="26"/>
    </location>
</feature>
<dbReference type="EMBL" id="CP075546">
    <property type="protein sequence ID" value="QVV90132.1"/>
    <property type="molecule type" value="Genomic_DNA"/>
</dbReference>
<keyword evidence="2" id="KW-1133">Transmembrane helix</keyword>
<protein>
    <submittedName>
        <fullName evidence="3">DUF2953 domain-containing protein</fullName>
    </submittedName>
</protein>
<evidence type="ECO:0000256" key="1">
    <source>
        <dbReference type="SAM" id="MobiDB-lite"/>
    </source>
</evidence>
<evidence type="ECO:0000256" key="2">
    <source>
        <dbReference type="SAM" id="Phobius"/>
    </source>
</evidence>
<reference evidence="3 4" key="1">
    <citation type="submission" date="2021-05" db="EMBL/GenBank/DDBJ databases">
        <title>A novel Methanospirillum isolate from a pyrite-forming mixed culture.</title>
        <authorList>
            <person name="Bunk B."/>
            <person name="Sproer C."/>
            <person name="Spring S."/>
            <person name="Pester M."/>
        </authorList>
    </citation>
    <scope>NUCLEOTIDE SEQUENCE [LARGE SCALE GENOMIC DNA]</scope>
    <source>
        <strain evidence="3 4">J.3.6.1-F.2.7.3</strain>
    </source>
</reference>
<keyword evidence="2" id="KW-0812">Transmembrane</keyword>
<dbReference type="GeneID" id="65096813"/>
<organism evidence="3 4">
    <name type="scientific">Methanospirillum purgamenti</name>
    <dbReference type="NCBI Taxonomy" id="2834276"/>
    <lineage>
        <taxon>Archaea</taxon>
        <taxon>Methanobacteriati</taxon>
        <taxon>Methanobacteriota</taxon>
        <taxon>Stenosarchaea group</taxon>
        <taxon>Methanomicrobia</taxon>
        <taxon>Methanomicrobiales</taxon>
        <taxon>Methanospirillaceae</taxon>
        <taxon>Methanospirillum</taxon>
    </lineage>
</organism>
<sequence>MFHPAGDLLVTVGIILFLFIFLRFIYTIPLKISLAAERDQARLCGESDVGFGPFSIAFLYDGTLKGEMSIMGRHLFSFSIPTTGEEDNEPEKEKSEEEGFQSGMRWVPVIFQGSRRIIRHFRIDTLTCHVRIGCGDPCTTGMVYGYIQAIIPLLPGEHDICIIPDFYDPALLGHCRLDTLFVHPFSLLVYLSRLIIPEVLRKPVTSGGKIDTESG</sequence>
<feature type="region of interest" description="Disordered" evidence="1">
    <location>
        <begin position="81"/>
        <end position="100"/>
    </location>
</feature>
<name>A0A8E7EIH2_9EURY</name>